<dbReference type="InterPro" id="IPR033905">
    <property type="entry name" value="Secretory_peroxidase"/>
</dbReference>
<dbReference type="Proteomes" id="UP000189703">
    <property type="component" value="Unplaced"/>
</dbReference>
<evidence type="ECO:0000256" key="3">
    <source>
        <dbReference type="ARBA" id="ARBA00004613"/>
    </source>
</evidence>
<keyword evidence="23" id="KW-1185">Reference proteome</keyword>
<feature type="domain" description="Plant heme peroxidase family profile" evidence="22">
    <location>
        <begin position="425"/>
        <end position="724"/>
    </location>
</feature>
<dbReference type="InterPro" id="IPR000823">
    <property type="entry name" value="Peroxidase_pln"/>
</dbReference>
<feature type="binding site" evidence="18">
    <location>
        <position position="476"/>
    </location>
    <ligand>
        <name>Ca(2+)</name>
        <dbReference type="ChEBI" id="CHEBI:29108"/>
        <label>1</label>
    </ligand>
</feature>
<feature type="binding site" evidence="18">
    <location>
        <position position="467"/>
    </location>
    <ligand>
        <name>Ca(2+)</name>
        <dbReference type="ChEBI" id="CHEBI:29108"/>
        <label>1</label>
    </ligand>
</feature>
<feature type="disulfide bond" evidence="20">
    <location>
        <begin position="468"/>
        <end position="473"/>
    </location>
</feature>
<dbReference type="GeneID" id="104588433"/>
<evidence type="ECO:0000256" key="21">
    <source>
        <dbReference type="SAM" id="SignalP"/>
    </source>
</evidence>
<dbReference type="PROSITE" id="PS50873">
    <property type="entry name" value="PEROXIDASE_4"/>
    <property type="match status" value="3"/>
</dbReference>
<comment type="function">
    <text evidence="2">Removal of H(2)O(2), oxidation of toxic reductants, biosynthesis and degradation of lignin, suberization, auxin catabolism, response to environmental stresses such as wounding, pathogen attack and oxidative stress. These functions might be dependent on each isozyme/isoform in each plant tissue.</text>
</comment>
<evidence type="ECO:0000313" key="24">
    <source>
        <dbReference type="RefSeq" id="XP_010244668.1"/>
    </source>
</evidence>
<evidence type="ECO:0000256" key="4">
    <source>
        <dbReference type="ARBA" id="ARBA00006873"/>
    </source>
</evidence>
<evidence type="ECO:0000256" key="7">
    <source>
        <dbReference type="ARBA" id="ARBA00022559"/>
    </source>
</evidence>
<evidence type="ECO:0000256" key="13">
    <source>
        <dbReference type="ARBA" id="ARBA00023004"/>
    </source>
</evidence>
<evidence type="ECO:0000256" key="8">
    <source>
        <dbReference type="ARBA" id="ARBA00022617"/>
    </source>
</evidence>
<evidence type="ECO:0000313" key="23">
    <source>
        <dbReference type="Proteomes" id="UP000189703"/>
    </source>
</evidence>
<feature type="binding site" description="axial binding residue" evidence="18">
    <location>
        <position position="593"/>
    </location>
    <ligand>
        <name>heme b</name>
        <dbReference type="ChEBI" id="CHEBI:60344"/>
    </ligand>
    <ligandPart>
        <name>Fe</name>
        <dbReference type="ChEBI" id="CHEBI:18248"/>
    </ligandPart>
</feature>
<evidence type="ECO:0000256" key="18">
    <source>
        <dbReference type="PIRSR" id="PIRSR600823-3"/>
    </source>
</evidence>
<feature type="disulfide bond" evidence="20">
    <location>
        <begin position="600"/>
        <end position="632"/>
    </location>
</feature>
<keyword evidence="14 20" id="KW-1015">Disulfide bond</keyword>
<feature type="chain" id="PRO_5010552587" description="peroxidase" evidence="21">
    <location>
        <begin position="23"/>
        <end position="726"/>
    </location>
</feature>
<dbReference type="GO" id="GO:0006950">
    <property type="term" value="P:response to stress"/>
    <property type="evidence" value="ECO:0000318"/>
    <property type="project" value="GO_Central"/>
</dbReference>
<dbReference type="InterPro" id="IPR019794">
    <property type="entry name" value="Peroxidases_AS"/>
</dbReference>
<dbReference type="PRINTS" id="PR00461">
    <property type="entry name" value="PLPEROXIDASE"/>
</dbReference>
<keyword evidence="15" id="KW-0325">Glycoprotein</keyword>
<dbReference type="GO" id="GO:0140825">
    <property type="term" value="F:lactoperoxidase activity"/>
    <property type="evidence" value="ECO:0007669"/>
    <property type="project" value="UniProtKB-EC"/>
</dbReference>
<comment type="similarity">
    <text evidence="4">Belongs to the peroxidase family. Ascorbate peroxidase subfamily.</text>
</comment>
<evidence type="ECO:0000256" key="2">
    <source>
        <dbReference type="ARBA" id="ARBA00002322"/>
    </source>
</evidence>
<dbReference type="RefSeq" id="XP_010244668.1">
    <property type="nucleotide sequence ID" value="XM_010246366.2"/>
</dbReference>
<evidence type="ECO:0000256" key="11">
    <source>
        <dbReference type="ARBA" id="ARBA00022837"/>
    </source>
</evidence>
<dbReference type="GO" id="GO:0005576">
    <property type="term" value="C:extracellular region"/>
    <property type="evidence" value="ECO:0007669"/>
    <property type="project" value="UniProtKB-SubCell"/>
</dbReference>
<dbReference type="InterPro" id="IPR002016">
    <property type="entry name" value="Haem_peroxidase"/>
</dbReference>
<dbReference type="Gene3D" id="1.10.520.10">
    <property type="match status" value="3"/>
</dbReference>
<feature type="active site" description="Proton acceptor" evidence="17">
    <location>
        <position position="466"/>
    </location>
</feature>
<dbReference type="GO" id="GO:0046872">
    <property type="term" value="F:metal ion binding"/>
    <property type="evidence" value="ECO:0007669"/>
    <property type="project" value="UniProtKB-KW"/>
</dbReference>
<dbReference type="OrthoDB" id="2113341at2759"/>
<sequence length="726" mass="79820">MRANFLLLVSLTILCVSGVCQGWFLRKNFYQHCCPKAEETIKSVIWKRVAADSGLPAELLRMHFHDCFVRGCDGSVLLDSPNNTAEKDSAPNLTLEGFDVIDEAKTAVEKICPGIVSCADILALAARDSVSFQFKRPLWEVLTGRRDGRVSRKSEADANIPSPFSDFNTLKQNFKAKGLTVHDLVVLSGAHTIGHGHCNLFSNRLYNFRGKGDADPSLDPTYAAFLRNKCRSLADNTTTVAMDPQSDESFDTHYFVNLKQHKGLFQSDAALLTNKVSVNIVNELLNSHRFFTEFAISIKKMGDIEVLTGTAGEIRKKCNVVNYFTYGCDASVLLDSPDKTAEKDAAPNLTLEGFDVIDEVKTAVDKICPGVTSCADIVALAARDAVSFQVFGSFDSGWEKMKTSFLIFWVFLGALGVARVCNGGVLKRNFYRYNCPQAEEIVKSITWRRVEASPELAAKLLRMYFHDCFVRGCDASVLLDTVGSETSEKDAPPNLSLAGFDVIDEIKFQIEQICPRTVSCADILALATRDSVSYQFQRPMWSVLTGRRDGNVSLASEVLSNLASPFANFNQLQQLFASKGLNTKDLVVLSGAHTLGVSHCSIISNRLYNFDGQGNPDPSLNPAYADFLRTQCPNPADPSTVVEMDPQSSLNFDNHYFAIVNQNMGLFQSDAALLTDPVSAMTVQSLQNANTFFSEFTKSLTKMGNIGVLTGNEGEIRTQCRVVNSS</sequence>
<keyword evidence="16" id="KW-0376">Hydrogen peroxide</keyword>
<dbReference type="FunFam" id="1.10.520.10:FF:000006">
    <property type="entry name" value="Peroxidase"/>
    <property type="match status" value="1"/>
</dbReference>
<feature type="site" description="Transition state stabilizer" evidence="19">
    <location>
        <position position="462"/>
    </location>
</feature>
<comment type="subcellular location">
    <subcellularLocation>
        <location evidence="3">Secreted</location>
    </subcellularLocation>
</comment>
<dbReference type="Gene3D" id="1.10.420.10">
    <property type="entry name" value="Peroxidase, domain 2"/>
    <property type="match status" value="2"/>
</dbReference>
<dbReference type="FunFam" id="1.10.520.10:FF:000001">
    <property type="entry name" value="Peroxidase"/>
    <property type="match status" value="1"/>
</dbReference>
<dbReference type="Pfam" id="PF00141">
    <property type="entry name" value="peroxidase"/>
    <property type="match status" value="3"/>
</dbReference>
<keyword evidence="7" id="KW-0575">Peroxidase</keyword>
<dbReference type="PROSITE" id="PS00436">
    <property type="entry name" value="PEROXIDASE_2"/>
    <property type="match status" value="1"/>
</dbReference>
<dbReference type="PRINTS" id="PR00458">
    <property type="entry name" value="PEROXIDASE"/>
</dbReference>
<feature type="signal peptide" evidence="21">
    <location>
        <begin position="1"/>
        <end position="22"/>
    </location>
</feature>
<dbReference type="AlphaFoldDB" id="A0A1U7ZBN1"/>
<evidence type="ECO:0000256" key="14">
    <source>
        <dbReference type="ARBA" id="ARBA00023157"/>
    </source>
</evidence>
<dbReference type="InterPro" id="IPR019793">
    <property type="entry name" value="Peroxidases_heam-ligand_BS"/>
</dbReference>
<evidence type="ECO:0000256" key="6">
    <source>
        <dbReference type="ARBA" id="ARBA00022525"/>
    </source>
</evidence>
<reference evidence="24" key="1">
    <citation type="submission" date="2025-08" db="UniProtKB">
        <authorList>
            <consortium name="RefSeq"/>
        </authorList>
    </citation>
    <scope>IDENTIFICATION</scope>
</reference>
<evidence type="ECO:0000256" key="16">
    <source>
        <dbReference type="ARBA" id="ARBA00023324"/>
    </source>
</evidence>
<feature type="binding site" evidence="18">
    <location>
        <position position="470"/>
    </location>
    <ligand>
        <name>Ca(2+)</name>
        <dbReference type="ChEBI" id="CHEBI:29108"/>
        <label>1</label>
    </ligand>
</feature>
<accession>A0A1U7ZBN1</accession>
<feature type="binding site" evidence="18">
    <location>
        <position position="653"/>
    </location>
    <ligand>
        <name>Ca(2+)</name>
        <dbReference type="ChEBI" id="CHEBI:29108"/>
        <label>2</label>
    </ligand>
</feature>
<dbReference type="OMA" id="QCRVVNS"/>
<feature type="binding site" evidence="18">
    <location>
        <position position="488"/>
    </location>
    <ligand>
        <name>Ca(2+)</name>
        <dbReference type="ChEBI" id="CHEBI:29108"/>
        <label>1</label>
    </ligand>
</feature>
<keyword evidence="12" id="KW-0560">Oxidoreductase</keyword>
<feature type="binding site" evidence="18">
    <location>
        <position position="474"/>
    </location>
    <ligand>
        <name>Ca(2+)</name>
        <dbReference type="ChEBI" id="CHEBI:29108"/>
        <label>1</label>
    </ligand>
</feature>
<comment type="cofactor">
    <cofactor evidence="18">
        <name>Ca(2+)</name>
        <dbReference type="ChEBI" id="CHEBI:29108"/>
    </cofactor>
    <text evidence="18">Binds 2 calcium ions per subunit.</text>
</comment>
<dbReference type="SUPFAM" id="SSF48113">
    <property type="entry name" value="Heme-dependent peroxidases"/>
    <property type="match status" value="3"/>
</dbReference>
<evidence type="ECO:0000256" key="5">
    <source>
        <dbReference type="ARBA" id="ARBA00012313"/>
    </source>
</evidence>
<keyword evidence="13 18" id="KW-0408">Iron</keyword>
<dbReference type="GO" id="GO:0042744">
    <property type="term" value="P:hydrogen peroxide catabolic process"/>
    <property type="evidence" value="ECO:0007669"/>
    <property type="project" value="UniProtKB-KW"/>
</dbReference>
<feature type="disulfide bond" evidence="20">
    <location>
        <begin position="435"/>
        <end position="514"/>
    </location>
</feature>
<evidence type="ECO:0000256" key="17">
    <source>
        <dbReference type="PIRSR" id="PIRSR600823-1"/>
    </source>
</evidence>
<evidence type="ECO:0000256" key="1">
    <source>
        <dbReference type="ARBA" id="ARBA00000189"/>
    </source>
</evidence>
<protein>
    <recommendedName>
        <fullName evidence="5">peroxidase</fullName>
        <ecNumber evidence="5">1.11.1.7</ecNumber>
    </recommendedName>
</protein>
<feature type="domain" description="Plant heme peroxidase family profile" evidence="22">
    <location>
        <begin position="24"/>
        <end position="322"/>
    </location>
</feature>
<dbReference type="CDD" id="cd00693">
    <property type="entry name" value="secretory_peroxidase"/>
    <property type="match status" value="2"/>
</dbReference>
<dbReference type="InterPro" id="IPR010255">
    <property type="entry name" value="Haem_peroxidase_sf"/>
</dbReference>
<dbReference type="GO" id="GO:0009505">
    <property type="term" value="C:plant-type cell wall"/>
    <property type="evidence" value="ECO:0000318"/>
    <property type="project" value="GO_Central"/>
</dbReference>
<keyword evidence="6" id="KW-0964">Secreted</keyword>
<dbReference type="EC" id="1.11.1.7" evidence="5"/>
<dbReference type="GO" id="GO:0006979">
    <property type="term" value="P:response to oxidative stress"/>
    <property type="evidence" value="ECO:0007669"/>
    <property type="project" value="InterPro"/>
</dbReference>
<keyword evidence="8" id="KW-0349">Heme</keyword>
<keyword evidence="11 18" id="KW-0106">Calcium</keyword>
<dbReference type="GO" id="GO:0020037">
    <property type="term" value="F:heme binding"/>
    <property type="evidence" value="ECO:0007669"/>
    <property type="project" value="InterPro"/>
</dbReference>
<keyword evidence="10 21" id="KW-0732">Signal</keyword>
<feature type="binding site" evidence="18">
    <location>
        <position position="472"/>
    </location>
    <ligand>
        <name>Ca(2+)</name>
        <dbReference type="ChEBI" id="CHEBI:29108"/>
        <label>1</label>
    </ligand>
</feature>
<comment type="catalytic activity">
    <reaction evidence="1">
        <text>2 a phenolic donor + H2O2 = 2 a phenolic radical donor + 2 H2O</text>
        <dbReference type="Rhea" id="RHEA:56136"/>
        <dbReference type="ChEBI" id="CHEBI:15377"/>
        <dbReference type="ChEBI" id="CHEBI:16240"/>
        <dbReference type="ChEBI" id="CHEBI:139520"/>
        <dbReference type="ChEBI" id="CHEBI:139521"/>
        <dbReference type="EC" id="1.11.1.7"/>
    </reaction>
</comment>
<keyword evidence="9 18" id="KW-0479">Metal-binding</keyword>
<evidence type="ECO:0000259" key="22">
    <source>
        <dbReference type="PROSITE" id="PS50873"/>
    </source>
</evidence>
<dbReference type="PANTHER" id="PTHR31235">
    <property type="entry name" value="PEROXIDASE 25-RELATED"/>
    <property type="match status" value="1"/>
</dbReference>
<proteinExistence type="inferred from homology"/>
<dbReference type="KEGG" id="nnu:104588433"/>
<evidence type="ECO:0000256" key="15">
    <source>
        <dbReference type="ARBA" id="ARBA00023180"/>
    </source>
</evidence>
<name>A0A1U7ZBN1_NELNU</name>
<comment type="cofactor">
    <cofactor evidence="18">
        <name>heme b</name>
        <dbReference type="ChEBI" id="CHEBI:60344"/>
    </cofactor>
    <text evidence="18">Binds 1 heme b (iron(II)-protoporphyrin IX) group per subunit.</text>
</comment>
<dbReference type="InParanoid" id="A0A1U7ZBN1"/>
<dbReference type="eggNOG" id="ENOG502QRTP">
    <property type="taxonomic scope" value="Eukaryota"/>
</dbReference>
<organism evidence="23 24">
    <name type="scientific">Nelumbo nucifera</name>
    <name type="common">Sacred lotus</name>
    <dbReference type="NCBI Taxonomy" id="4432"/>
    <lineage>
        <taxon>Eukaryota</taxon>
        <taxon>Viridiplantae</taxon>
        <taxon>Streptophyta</taxon>
        <taxon>Embryophyta</taxon>
        <taxon>Tracheophyta</taxon>
        <taxon>Spermatophyta</taxon>
        <taxon>Magnoliopsida</taxon>
        <taxon>Proteales</taxon>
        <taxon>Nelumbonaceae</taxon>
        <taxon>Nelumbo</taxon>
    </lineage>
</organism>
<feature type="domain" description="Plant heme peroxidase family profile" evidence="22">
    <location>
        <begin position="324"/>
        <end position="413"/>
    </location>
</feature>
<evidence type="ECO:0000256" key="19">
    <source>
        <dbReference type="PIRSR" id="PIRSR600823-4"/>
    </source>
</evidence>
<feature type="disulfide bond" evidence="20">
    <location>
        <begin position="520"/>
        <end position="720"/>
    </location>
</feature>
<gene>
    <name evidence="24" type="primary">LOC104588433</name>
</gene>
<feature type="binding site" evidence="18">
    <location>
        <position position="645"/>
    </location>
    <ligand>
        <name>Ca(2+)</name>
        <dbReference type="ChEBI" id="CHEBI:29108"/>
        <label>2</label>
    </ligand>
</feature>
<feature type="binding site" evidence="18">
    <location>
        <position position="594"/>
    </location>
    <ligand>
        <name>Ca(2+)</name>
        <dbReference type="ChEBI" id="CHEBI:29108"/>
        <label>2</label>
    </ligand>
</feature>
<evidence type="ECO:0000256" key="20">
    <source>
        <dbReference type="PIRSR" id="PIRSR600823-5"/>
    </source>
</evidence>
<evidence type="ECO:0000256" key="12">
    <source>
        <dbReference type="ARBA" id="ARBA00023002"/>
    </source>
</evidence>
<dbReference type="GO" id="GO:0004601">
    <property type="term" value="F:peroxidase activity"/>
    <property type="evidence" value="ECO:0000318"/>
    <property type="project" value="GO_Central"/>
</dbReference>
<evidence type="ECO:0000256" key="9">
    <source>
        <dbReference type="ARBA" id="ARBA00022723"/>
    </source>
</evidence>
<evidence type="ECO:0000256" key="10">
    <source>
        <dbReference type="ARBA" id="ARBA00022729"/>
    </source>
</evidence>
<dbReference type="PROSITE" id="PS00435">
    <property type="entry name" value="PEROXIDASE_1"/>
    <property type="match status" value="2"/>
</dbReference>
<dbReference type="FunFam" id="1.10.420.10:FF:000008">
    <property type="entry name" value="Peroxidase"/>
    <property type="match status" value="2"/>
</dbReference>